<dbReference type="PANTHER" id="PTHR39555">
    <property type="entry name" value="FIMBRIAL ASSEMBLY PROTEIN PILO-LIKE PROTEIN-RELATED"/>
    <property type="match status" value="1"/>
</dbReference>
<dbReference type="InterPro" id="IPR007445">
    <property type="entry name" value="PilO"/>
</dbReference>
<dbReference type="Gene3D" id="3.30.70.60">
    <property type="match status" value="1"/>
</dbReference>
<organism evidence="1">
    <name type="scientific">marine metagenome</name>
    <dbReference type="NCBI Taxonomy" id="408172"/>
    <lineage>
        <taxon>unclassified sequences</taxon>
        <taxon>metagenomes</taxon>
        <taxon>ecological metagenomes</taxon>
    </lineage>
</organism>
<accession>A0A381Z386</accession>
<dbReference type="EMBL" id="UINC01019794">
    <property type="protein sequence ID" value="SVA83748.1"/>
    <property type="molecule type" value="Genomic_DNA"/>
</dbReference>
<dbReference type="PANTHER" id="PTHR39555:SF1">
    <property type="entry name" value="TYPE IV PILUS INNER MEMBRANE COMPONENT PILO"/>
    <property type="match status" value="1"/>
</dbReference>
<gene>
    <name evidence="1" type="ORF">METZ01_LOCUS136602</name>
</gene>
<evidence type="ECO:0000313" key="1">
    <source>
        <dbReference type="EMBL" id="SVA83748.1"/>
    </source>
</evidence>
<dbReference type="GO" id="GO:0043683">
    <property type="term" value="P:type IV pilus assembly"/>
    <property type="evidence" value="ECO:0007669"/>
    <property type="project" value="InterPro"/>
</dbReference>
<dbReference type="AlphaFoldDB" id="A0A381Z386"/>
<sequence>MYFSELNNSLESISDSYNQLKSEKSKYTQIKNKFPLIEKEWTELKEELTTLINKIPTDSQFDNVTKMLYSLMEKNKLAIDNFNPSLAPLDEKQIIVPETQETLTVEKYPIDVELRGSFIDFGNFLDQLSFTNYYLTISNIQISQNPYNEGEQKISFISYIYTKNSTDNMGVIQNNQGFAGSTNNTNNNVSSVDKDSVAAITDEEIVLEAIQKTGATSIVDIVKIVKYIKEKTGKDIDQSFAVSLLEKKLKSL</sequence>
<proteinExistence type="predicted"/>
<reference evidence="1" key="1">
    <citation type="submission" date="2018-05" db="EMBL/GenBank/DDBJ databases">
        <authorList>
            <person name="Lanie J.A."/>
            <person name="Ng W.-L."/>
            <person name="Kazmierczak K.M."/>
            <person name="Andrzejewski T.M."/>
            <person name="Davidsen T.M."/>
            <person name="Wayne K.J."/>
            <person name="Tettelin H."/>
            <person name="Glass J.I."/>
            <person name="Rusch D."/>
            <person name="Podicherti R."/>
            <person name="Tsui H.-C.T."/>
            <person name="Winkler M.E."/>
        </authorList>
    </citation>
    <scope>NUCLEOTIDE SEQUENCE</scope>
</reference>
<dbReference type="Pfam" id="PF04350">
    <property type="entry name" value="PilO"/>
    <property type="match status" value="1"/>
</dbReference>
<name>A0A381Z386_9ZZZZ</name>
<dbReference type="GO" id="GO:0043107">
    <property type="term" value="P:type IV pilus-dependent motility"/>
    <property type="evidence" value="ECO:0007669"/>
    <property type="project" value="InterPro"/>
</dbReference>
<protein>
    <submittedName>
        <fullName evidence="1">Uncharacterized protein</fullName>
    </submittedName>
</protein>
<dbReference type="InterPro" id="IPR014717">
    <property type="entry name" value="Transl_elong_EF1B/ribsomal_bS6"/>
</dbReference>